<evidence type="ECO:0000313" key="2">
    <source>
        <dbReference type="Proteomes" id="UP000006001"/>
    </source>
</evidence>
<evidence type="ECO:0008006" key="3">
    <source>
        <dbReference type="Google" id="ProtNLM"/>
    </source>
</evidence>
<dbReference type="STRING" id="649764.HMPREF0762_01321"/>
<dbReference type="PANTHER" id="PTHR48098:SF6">
    <property type="entry name" value="FERRI-BACILLIBACTIN ESTERASE BESA"/>
    <property type="match status" value="1"/>
</dbReference>
<reference evidence="1" key="1">
    <citation type="submission" date="2009-10" db="EMBL/GenBank/DDBJ databases">
        <authorList>
            <person name="Weinstock G."/>
            <person name="Sodergren E."/>
            <person name="Clifton S."/>
            <person name="Fulton L."/>
            <person name="Fulton B."/>
            <person name="Courtney L."/>
            <person name="Fronick C."/>
            <person name="Harrison M."/>
            <person name="Strong C."/>
            <person name="Farmer C."/>
            <person name="Delahaunty K."/>
            <person name="Markovic C."/>
            <person name="Hall O."/>
            <person name="Minx P."/>
            <person name="Tomlinson C."/>
            <person name="Mitreva M."/>
            <person name="Nelson J."/>
            <person name="Hou S."/>
            <person name="Wollam A."/>
            <person name="Pepin K.H."/>
            <person name="Johnson M."/>
            <person name="Bhonagiri V."/>
            <person name="Nash W.E."/>
            <person name="Warren W."/>
            <person name="Chinwalla A."/>
            <person name="Mardis E.R."/>
            <person name="Wilson R.K."/>
        </authorList>
    </citation>
    <scope>NUCLEOTIDE SEQUENCE [LARGE SCALE GENOMIC DNA]</scope>
    <source>
        <strain evidence="1">ATCC 700122</strain>
    </source>
</reference>
<dbReference type="HOGENOM" id="CLU_057457_0_0_11"/>
<dbReference type="Gene3D" id="3.40.50.1820">
    <property type="entry name" value="alpha/beta hydrolase"/>
    <property type="match status" value="1"/>
</dbReference>
<dbReference type="Pfam" id="PF00756">
    <property type="entry name" value="Esterase"/>
    <property type="match status" value="1"/>
</dbReference>
<dbReference type="eggNOG" id="COG2382">
    <property type="taxonomic scope" value="Bacteria"/>
</dbReference>
<dbReference type="ESTHER" id="9actn-d0wh53">
    <property type="family name" value="A85-Feruloyl-Esterase"/>
</dbReference>
<dbReference type="InterPro" id="IPR029058">
    <property type="entry name" value="AB_hydrolase_fold"/>
</dbReference>
<dbReference type="EMBL" id="ACUX02000007">
    <property type="protein sequence ID" value="EEZ61240.1"/>
    <property type="molecule type" value="Genomic_DNA"/>
</dbReference>
<keyword evidence="2" id="KW-1185">Reference proteome</keyword>
<accession>D0WH53</accession>
<dbReference type="Proteomes" id="UP000006001">
    <property type="component" value="Unassembled WGS sequence"/>
</dbReference>
<proteinExistence type="predicted"/>
<organism evidence="1 2">
    <name type="scientific">Slackia exigua (strain ATCC 700122 / DSM 15923 / CIP 105133 / JCM 11022 / KCTC 5966 / S-7)</name>
    <dbReference type="NCBI Taxonomy" id="649764"/>
    <lineage>
        <taxon>Bacteria</taxon>
        <taxon>Bacillati</taxon>
        <taxon>Actinomycetota</taxon>
        <taxon>Coriobacteriia</taxon>
        <taxon>Eggerthellales</taxon>
        <taxon>Eggerthellaceae</taxon>
        <taxon>Slackia</taxon>
    </lineage>
</organism>
<dbReference type="AlphaFoldDB" id="D0WH53"/>
<dbReference type="SUPFAM" id="SSF53474">
    <property type="entry name" value="alpha/beta-Hydrolases"/>
    <property type="match status" value="1"/>
</dbReference>
<dbReference type="InterPro" id="IPR050583">
    <property type="entry name" value="Mycobacterial_A85_antigen"/>
</dbReference>
<protein>
    <recommendedName>
        <fullName evidence="3">Acyl-CoA:diacylglycerol acyltransferase</fullName>
    </recommendedName>
</protein>
<name>D0WH53_SLAES</name>
<gene>
    <name evidence="1" type="ORF">HMPREF0762_01321</name>
</gene>
<comment type="caution">
    <text evidence="1">The sequence shown here is derived from an EMBL/GenBank/DDBJ whole genome shotgun (WGS) entry which is preliminary data.</text>
</comment>
<sequence>MPLKETQMTNPTARAMSRAEFLALMAGTAVPAALALSGCSLPAPSDLPSGDGRGIFSPEPAPVEPLAPVRDEVDIPGALEDVPSSYFDPSNEPGTLERFYYDTNTYDDEARDMEKFAIVYLPYGYDPDDAETRYNVLYLMHGASGSESSYFGTPEEPYGDKFLLDSMIAQGDMNPMIVVCVSYYPDNIEQDNDDYDAALTKRFGYELRDLVPQFETRYNTYLESSDDEDIVASRGHRIFGGFSMGAVTTWYRMTDSMDWFEYFFPMSGSLFWSSEMYTERRSAEWTADFLVDSIDDQGYGLDDFFVFTTTGSLDFALGGLDLQVGKLRKHPDFFVFDDDAENATRVAPNAAYRVAAGYSHDSDGRDTYIYNCLPIFSELMG</sequence>
<dbReference type="InterPro" id="IPR000801">
    <property type="entry name" value="Esterase-like"/>
</dbReference>
<dbReference type="PANTHER" id="PTHR48098">
    <property type="entry name" value="ENTEROCHELIN ESTERASE-RELATED"/>
    <property type="match status" value="1"/>
</dbReference>
<evidence type="ECO:0000313" key="1">
    <source>
        <dbReference type="EMBL" id="EEZ61240.1"/>
    </source>
</evidence>